<evidence type="ECO:0000313" key="2">
    <source>
        <dbReference type="Proteomes" id="UP000663823"/>
    </source>
</evidence>
<accession>A0A820G0A3</accession>
<feature type="non-terminal residue" evidence="1">
    <location>
        <position position="43"/>
    </location>
</feature>
<organism evidence="1 2">
    <name type="scientific">Rotaria sordida</name>
    <dbReference type="NCBI Taxonomy" id="392033"/>
    <lineage>
        <taxon>Eukaryota</taxon>
        <taxon>Metazoa</taxon>
        <taxon>Spiralia</taxon>
        <taxon>Gnathifera</taxon>
        <taxon>Rotifera</taxon>
        <taxon>Eurotatoria</taxon>
        <taxon>Bdelloidea</taxon>
        <taxon>Philodinida</taxon>
        <taxon>Philodinidae</taxon>
        <taxon>Rotaria</taxon>
    </lineage>
</organism>
<dbReference type="Proteomes" id="UP000663823">
    <property type="component" value="Unassembled WGS sequence"/>
</dbReference>
<dbReference type="EMBL" id="CAJOAX010037363">
    <property type="protein sequence ID" value="CAF4269126.1"/>
    <property type="molecule type" value="Genomic_DNA"/>
</dbReference>
<reference evidence="1" key="1">
    <citation type="submission" date="2021-02" db="EMBL/GenBank/DDBJ databases">
        <authorList>
            <person name="Nowell W R."/>
        </authorList>
    </citation>
    <scope>NUCLEOTIDE SEQUENCE</scope>
</reference>
<comment type="caution">
    <text evidence="1">The sequence shown here is derived from an EMBL/GenBank/DDBJ whole genome shotgun (WGS) entry which is preliminary data.</text>
</comment>
<name>A0A820G0A3_9BILA</name>
<evidence type="ECO:0000313" key="1">
    <source>
        <dbReference type="EMBL" id="CAF4269126.1"/>
    </source>
</evidence>
<gene>
    <name evidence="1" type="ORF">OTI717_LOCUS41036</name>
</gene>
<dbReference type="AlphaFoldDB" id="A0A820G0A3"/>
<sequence>MISTNISNLKTPSQDAQGRWYETLSPTQVLIGQQQQQPQEHDK</sequence>
<protein>
    <submittedName>
        <fullName evidence="1">Uncharacterized protein</fullName>
    </submittedName>
</protein>
<proteinExistence type="predicted"/>